<evidence type="ECO:0000256" key="2">
    <source>
        <dbReference type="ARBA" id="ARBA00023295"/>
    </source>
</evidence>
<dbReference type="GO" id="GO:0004557">
    <property type="term" value="F:alpha-galactosidase activity"/>
    <property type="evidence" value="ECO:0007669"/>
    <property type="project" value="UniProtKB-EC"/>
</dbReference>
<keyword evidence="2 3" id="KW-0326">Glycosidase</keyword>
<dbReference type="PANTHER" id="PTHR43053:SF3">
    <property type="entry name" value="ALPHA-GALACTOSIDASE C-RELATED"/>
    <property type="match status" value="1"/>
</dbReference>
<dbReference type="PROSITE" id="PS51318">
    <property type="entry name" value="TAT"/>
    <property type="match status" value="1"/>
</dbReference>
<dbReference type="CDD" id="cd14791">
    <property type="entry name" value="GH36"/>
    <property type="match status" value="1"/>
</dbReference>
<evidence type="ECO:0000313" key="4">
    <source>
        <dbReference type="Proteomes" id="UP001549251"/>
    </source>
</evidence>
<name>A0ABV2PV01_9GAMM</name>
<proteinExistence type="predicted"/>
<dbReference type="InterPro" id="IPR017853">
    <property type="entry name" value="GH"/>
</dbReference>
<dbReference type="InterPro" id="IPR050985">
    <property type="entry name" value="Alpha-glycosidase_related"/>
</dbReference>
<dbReference type="InterPro" id="IPR002252">
    <property type="entry name" value="Glyco_hydro_36"/>
</dbReference>
<dbReference type="Gene3D" id="3.20.20.70">
    <property type="entry name" value="Aldolase class I"/>
    <property type="match status" value="1"/>
</dbReference>
<dbReference type="SUPFAM" id="SSF51445">
    <property type="entry name" value="(Trans)glycosidases"/>
    <property type="match status" value="1"/>
</dbReference>
<dbReference type="InterPro" id="IPR006311">
    <property type="entry name" value="TAT_signal"/>
</dbReference>
<dbReference type="EMBL" id="JBEPSD010000001">
    <property type="protein sequence ID" value="MET4568859.1"/>
    <property type="molecule type" value="Genomic_DNA"/>
</dbReference>
<accession>A0ABV2PV01</accession>
<sequence length="705" mass="77291">MPPIGRRTVLKLFAGSVVGGVAWASLPMALAAPLRGNKRDSGNDADGAVVRDAVLAIAFDRKLHTRLVAHGKPLTPYQPSESLLLTDGAVEDFAITGHKEQPITDARHGTGHQSVTTGRSSRNLEKEVAVTFFDNLPGFAVLQTRYRNHGAAALQVAGWRNAGHELADAPGGFWSFAGATHTDRRDWLRPLAAGFDQRNTLAMDSSDYGGGIPMADIWRRDVGLAVGHVEPVARLLDLPVRKTTGGAHIAVESPQASTLAPGQTLVTERTLLAVHTGDYFAPLRQYKQYMEAEGIVAPQAPESAFAPVWCTWGYGRDFNIKQIMDTVPKARELGFGWVVLDDGWQTNEGDWRIDTHKFPRGEADMRDFTAKVRSQGMHPRLWIAPLAADPGSDVLHDHVDMLLLDKNGAYQTITWWNALTQCPAYQPTIDYYVALVKKVIGDWGFEGIKFDGQHLNAVAPCYNPAHKHAHPTDSVEGLATFWHAIHQAAHEANPQAVVELCPCGTVFAFHNLPATDQYPASDPLSSWQVRSKGKTMKALMGSRSSYAGDHVELSDDGDDFASTVGIGAVVSSKFTWPKDTDHPAEPLPPGGYRLTAEKEALWRKWVALYKQHMLPKGEYLGTLYDIGFDKPEAHAIAKDEAMYYAFYAKTFDGPVQLRGLGAGRHRVRDLFNEVDLGEVDSGDATIRVAFKRFVLLQATPLATRA</sequence>
<gene>
    <name evidence="3" type="ORF">ABIE04_001186</name>
</gene>
<keyword evidence="1 3" id="KW-0378">Hydrolase</keyword>
<evidence type="ECO:0000313" key="3">
    <source>
        <dbReference type="EMBL" id="MET4568859.1"/>
    </source>
</evidence>
<organism evidence="3 4">
    <name type="scientific">Rhodanobacter soli</name>
    <dbReference type="NCBI Taxonomy" id="590609"/>
    <lineage>
        <taxon>Bacteria</taxon>
        <taxon>Pseudomonadati</taxon>
        <taxon>Pseudomonadota</taxon>
        <taxon>Gammaproteobacteria</taxon>
        <taxon>Lysobacterales</taxon>
        <taxon>Rhodanobacteraceae</taxon>
        <taxon>Rhodanobacter</taxon>
    </lineage>
</organism>
<protein>
    <submittedName>
        <fullName evidence="3">Alpha-galactosidase</fullName>
        <ecNumber evidence="3">3.2.1.22</ecNumber>
    </submittedName>
</protein>
<evidence type="ECO:0000256" key="1">
    <source>
        <dbReference type="ARBA" id="ARBA00022801"/>
    </source>
</evidence>
<reference evidence="3 4" key="1">
    <citation type="submission" date="2024-06" db="EMBL/GenBank/DDBJ databases">
        <title>Sorghum-associated microbial communities from plants grown in Nebraska, USA.</title>
        <authorList>
            <person name="Schachtman D."/>
        </authorList>
    </citation>
    <scope>NUCLEOTIDE SEQUENCE [LARGE SCALE GENOMIC DNA]</scope>
    <source>
        <strain evidence="3 4">1757</strain>
    </source>
</reference>
<dbReference type="PANTHER" id="PTHR43053">
    <property type="entry name" value="GLYCOSIDASE FAMILY 31"/>
    <property type="match status" value="1"/>
</dbReference>
<dbReference type="Proteomes" id="UP001549251">
    <property type="component" value="Unassembled WGS sequence"/>
</dbReference>
<dbReference type="EC" id="3.2.1.22" evidence="3"/>
<dbReference type="InterPro" id="IPR013785">
    <property type="entry name" value="Aldolase_TIM"/>
</dbReference>
<dbReference type="Pfam" id="PF02065">
    <property type="entry name" value="Melibiase"/>
    <property type="match status" value="1"/>
</dbReference>
<keyword evidence="4" id="KW-1185">Reference proteome</keyword>
<dbReference type="RefSeq" id="WP_354547653.1">
    <property type="nucleotide sequence ID" value="NZ_JBEPSD010000001.1"/>
</dbReference>
<comment type="caution">
    <text evidence="3">The sequence shown here is derived from an EMBL/GenBank/DDBJ whole genome shotgun (WGS) entry which is preliminary data.</text>
</comment>